<dbReference type="EMBL" id="VANP01000005">
    <property type="protein sequence ID" value="TLP59604.1"/>
    <property type="molecule type" value="Genomic_DNA"/>
</dbReference>
<dbReference type="Gene3D" id="3.40.30.120">
    <property type="match status" value="1"/>
</dbReference>
<dbReference type="PANTHER" id="PTHR43004:SF19">
    <property type="entry name" value="BINDING MONOOXYGENASE, PUTATIVE (JCVI)-RELATED"/>
    <property type="match status" value="1"/>
</dbReference>
<dbReference type="InterPro" id="IPR002938">
    <property type="entry name" value="FAD-bd"/>
</dbReference>
<dbReference type="Proteomes" id="UP000309033">
    <property type="component" value="Unassembled WGS sequence"/>
</dbReference>
<keyword evidence="7" id="KW-1185">Reference proteome</keyword>
<evidence type="ECO:0000256" key="4">
    <source>
        <dbReference type="SAM" id="MobiDB-lite"/>
    </source>
</evidence>
<name>A0A5R8Z230_9ACTN</name>
<organism evidence="6 7">
    <name type="scientific">Microbispora triticiradicis</name>
    <dbReference type="NCBI Taxonomy" id="2200763"/>
    <lineage>
        <taxon>Bacteria</taxon>
        <taxon>Bacillati</taxon>
        <taxon>Actinomycetota</taxon>
        <taxon>Actinomycetes</taxon>
        <taxon>Streptosporangiales</taxon>
        <taxon>Streptosporangiaceae</taxon>
        <taxon>Microbispora</taxon>
    </lineage>
</organism>
<evidence type="ECO:0000256" key="2">
    <source>
        <dbReference type="ARBA" id="ARBA00022630"/>
    </source>
</evidence>
<feature type="domain" description="FAD-binding" evidence="5">
    <location>
        <begin position="4"/>
        <end position="339"/>
    </location>
</feature>
<evidence type="ECO:0000313" key="6">
    <source>
        <dbReference type="EMBL" id="TLP59604.1"/>
    </source>
</evidence>
<accession>A0A5R8Z230</accession>
<dbReference type="GO" id="GO:0016709">
    <property type="term" value="F:oxidoreductase activity, acting on paired donors, with incorporation or reduction of molecular oxygen, NAD(P)H as one donor, and incorporation of one atom of oxygen"/>
    <property type="evidence" value="ECO:0007669"/>
    <property type="project" value="UniProtKB-ARBA"/>
</dbReference>
<evidence type="ECO:0000259" key="5">
    <source>
        <dbReference type="Pfam" id="PF01494"/>
    </source>
</evidence>
<reference evidence="6" key="1">
    <citation type="submission" date="2019-05" db="EMBL/GenBank/DDBJ databases">
        <title>Isolation, diversity and antifungal activity of Actinobacteria from wheat.</title>
        <authorList>
            <person name="Yu B."/>
        </authorList>
    </citation>
    <scope>NUCLEOTIDE SEQUENCE [LARGE SCALE GENOMIC DNA]</scope>
    <source>
        <strain evidence="6">NEAU-HEGS1-5</strain>
    </source>
</reference>
<keyword evidence="2" id="KW-0285">Flavoprotein</keyword>
<dbReference type="AlphaFoldDB" id="A0A5R8Z230"/>
<dbReference type="SUPFAM" id="SSF51905">
    <property type="entry name" value="FAD/NAD(P)-binding domain"/>
    <property type="match status" value="1"/>
</dbReference>
<evidence type="ECO:0000256" key="3">
    <source>
        <dbReference type="ARBA" id="ARBA00022827"/>
    </source>
</evidence>
<dbReference type="Pfam" id="PF21274">
    <property type="entry name" value="Rng_hyd_C"/>
    <property type="match status" value="1"/>
</dbReference>
<feature type="region of interest" description="Disordered" evidence="4">
    <location>
        <begin position="66"/>
        <end position="85"/>
    </location>
</feature>
<dbReference type="Gene3D" id="3.50.50.60">
    <property type="entry name" value="FAD/NAD(P)-binding domain"/>
    <property type="match status" value="2"/>
</dbReference>
<dbReference type="OrthoDB" id="8670884at2"/>
<dbReference type="InterPro" id="IPR050641">
    <property type="entry name" value="RIFMO-like"/>
</dbReference>
<dbReference type="Pfam" id="PF01494">
    <property type="entry name" value="FAD_binding_3"/>
    <property type="match status" value="1"/>
</dbReference>
<evidence type="ECO:0000313" key="7">
    <source>
        <dbReference type="Proteomes" id="UP000309033"/>
    </source>
</evidence>
<dbReference type="PANTHER" id="PTHR43004">
    <property type="entry name" value="TRK SYSTEM POTASSIUM UPTAKE PROTEIN"/>
    <property type="match status" value="1"/>
</dbReference>
<dbReference type="InterPro" id="IPR036188">
    <property type="entry name" value="FAD/NAD-bd_sf"/>
</dbReference>
<dbReference type="GO" id="GO:0071949">
    <property type="term" value="F:FAD binding"/>
    <property type="evidence" value="ECO:0007669"/>
    <property type="project" value="InterPro"/>
</dbReference>
<protein>
    <recommendedName>
        <fullName evidence="5">FAD-binding domain-containing protein</fullName>
    </recommendedName>
</protein>
<gene>
    <name evidence="6" type="ORF">FED44_14980</name>
</gene>
<comment type="caution">
    <text evidence="6">The sequence shown here is derived from an EMBL/GenBank/DDBJ whole genome shotgun (WGS) entry which is preliminary data.</text>
</comment>
<keyword evidence="3" id="KW-0274">FAD</keyword>
<comment type="cofactor">
    <cofactor evidence="1">
        <name>FAD</name>
        <dbReference type="ChEBI" id="CHEBI:57692"/>
    </cofactor>
</comment>
<sequence length="511" mass="54203">MHEDVIVVGAGPVGLMLAAELRLAGVSPLILERLAEPAPQRKSRGVGPLAFEALQRRGLGERLAAHQPERTAEKARDHGSEKNHFAWIHKIDPSPRDEPDRRGALVWQPDLEAVLAEYAAELGIPVLRGHTVTAITQDDAAVTVTAETAGGRCERTAAYVVGCDGGRSTIRKLAGFDFPGTPPLMTARQARVEITDPDALPPSGRTAAGMLIHGPGMIGVFDFSPDQEEPHGPLTREELQASVRRVAGVDVTVTAMTDTSRFTDNARQVTTYRKGRVLLAGDAAHVHSPNGGQGLNLGLIDAVNLGWKLAAEIRGQAPPGLLDSYTAERHPAGAAVLHNTRAQSALMLPGPHTDALRDIVSDLMDIPEVNRYFGRMLGGLATRYSFPYTPPHAHPLIGRLCPDLTCVVTTGDGELRSARLSRFTITGPFVLLVPAGHPAIAAAAGWRDRLKVVPAAAIDHDQLSAALIRPDGAVAWASAPGRPCDIALMRTALHTWLGAPAASRPPGAAVV</sequence>
<dbReference type="PRINTS" id="PR00420">
    <property type="entry name" value="RNGMNOXGNASE"/>
</dbReference>
<evidence type="ECO:0000256" key="1">
    <source>
        <dbReference type="ARBA" id="ARBA00001974"/>
    </source>
</evidence>
<proteinExistence type="predicted"/>